<dbReference type="InterPro" id="IPR016562">
    <property type="entry name" value="Proteasome_assmbl_chp_2_euk"/>
</dbReference>
<dbReference type="GO" id="GO:0005634">
    <property type="term" value="C:nucleus"/>
    <property type="evidence" value="ECO:0007669"/>
    <property type="project" value="TreeGrafter"/>
</dbReference>
<evidence type="ECO:0000313" key="5">
    <source>
        <dbReference type="Ensembl" id="ENSSRHP00000086478.1"/>
    </source>
</evidence>
<name>A0A673MEB7_9TELE</name>
<evidence type="ECO:0000256" key="2">
    <source>
        <dbReference type="ARBA" id="ARBA00023186"/>
    </source>
</evidence>
<dbReference type="InterPro" id="IPR038389">
    <property type="entry name" value="PSMG2_sf"/>
</dbReference>
<dbReference type="RefSeq" id="XP_016405552.1">
    <property type="nucleotide sequence ID" value="XM_016550066.1"/>
</dbReference>
<dbReference type="Pfam" id="PF09754">
    <property type="entry name" value="PAC2"/>
    <property type="match status" value="1"/>
</dbReference>
<dbReference type="FunFam" id="3.40.50.10900:FF:000003">
    <property type="entry name" value="Proteasome assembly chaperone 2"/>
    <property type="match status" value="1"/>
</dbReference>
<sequence>MFIASGDGVPSFKGFTLIMPAVSAGNVGQLAVDLLISTLNMPRVGYFHTDCLTAMAGNSPYSASAQLSTGAEVYSHRDLKLAVLQIRTPIIQTKVRSFRKLMVSWIKSSGFLRSVLLSSSHAYHRDDQQLHGTPLRYLLTPSLQKEEAPRVEELGWREMERISAFPGISDSEQRLYIPGGGVTKALYTDCCTEDISMAVMLIFCSEGDNIPDAFALVNHLNDWLHLLEKPTQGSVQWRVPPSWRLLFGSGIPPLLF</sequence>
<dbReference type="Gene3D" id="3.40.50.10900">
    <property type="entry name" value="PAC-like subunit"/>
    <property type="match status" value="1"/>
</dbReference>
<dbReference type="OrthoDB" id="10260712at2759"/>
<keyword evidence="2 4" id="KW-0143">Chaperone</keyword>
<evidence type="ECO:0000256" key="1">
    <source>
        <dbReference type="ARBA" id="ARBA00019186"/>
    </source>
</evidence>
<dbReference type="GO" id="GO:0005829">
    <property type="term" value="C:cytosol"/>
    <property type="evidence" value="ECO:0007669"/>
    <property type="project" value="TreeGrafter"/>
</dbReference>
<dbReference type="Ensembl" id="ENSSRHT00000088817.1">
    <property type="protein sequence ID" value="ENSSRHP00000086478.1"/>
    <property type="gene ID" value="ENSSRHG00000042791.1"/>
</dbReference>
<gene>
    <name evidence="5" type="primary">LOC107738327</name>
</gene>
<dbReference type="AlphaFoldDB" id="A0A673MEB7"/>
<accession>A0A673MEB7</accession>
<organism evidence="5 6">
    <name type="scientific">Sinocyclocheilus rhinocerous</name>
    <dbReference type="NCBI Taxonomy" id="307959"/>
    <lineage>
        <taxon>Eukaryota</taxon>
        <taxon>Metazoa</taxon>
        <taxon>Chordata</taxon>
        <taxon>Craniata</taxon>
        <taxon>Vertebrata</taxon>
        <taxon>Euteleostomi</taxon>
        <taxon>Actinopterygii</taxon>
        <taxon>Neopterygii</taxon>
        <taxon>Teleostei</taxon>
        <taxon>Ostariophysi</taxon>
        <taxon>Cypriniformes</taxon>
        <taxon>Cyprinidae</taxon>
        <taxon>Cyprininae</taxon>
        <taxon>Sinocyclocheilus</taxon>
    </lineage>
</organism>
<protein>
    <recommendedName>
        <fullName evidence="1 4">Proteasome assembly chaperone 2</fullName>
    </recommendedName>
</protein>
<dbReference type="PIRSF" id="PIRSF010044">
    <property type="entry name" value="UCP010044"/>
    <property type="match status" value="1"/>
</dbReference>
<dbReference type="InterPro" id="IPR019151">
    <property type="entry name" value="Proteasome_assmbl_chaperone_2"/>
</dbReference>
<evidence type="ECO:0000256" key="4">
    <source>
        <dbReference type="PIRNR" id="PIRNR010044"/>
    </source>
</evidence>
<reference evidence="5" key="2">
    <citation type="submission" date="2025-09" db="UniProtKB">
        <authorList>
            <consortium name="Ensembl"/>
        </authorList>
    </citation>
    <scope>IDENTIFICATION</scope>
</reference>
<evidence type="ECO:0000256" key="3">
    <source>
        <dbReference type="ARBA" id="ARBA00025745"/>
    </source>
</evidence>
<comment type="similarity">
    <text evidence="3 4">Belongs to the PSMG2 family.</text>
</comment>
<comment type="function">
    <text evidence="4">Chaperone protein which promotes assembly of the 20S proteasome as part of a heterodimer with PSMG1.</text>
</comment>
<proteinExistence type="inferred from homology"/>
<evidence type="ECO:0000313" key="6">
    <source>
        <dbReference type="Proteomes" id="UP000472270"/>
    </source>
</evidence>
<dbReference type="GeneID" id="107738327"/>
<dbReference type="PANTHER" id="PTHR12970">
    <property type="entry name" value="PROTEASOME ASSEMBLY CHAPERONE 2"/>
    <property type="match status" value="1"/>
</dbReference>
<keyword evidence="6" id="KW-1185">Reference proteome</keyword>
<dbReference type="GO" id="GO:0043248">
    <property type="term" value="P:proteasome assembly"/>
    <property type="evidence" value="ECO:0007669"/>
    <property type="project" value="TreeGrafter"/>
</dbReference>
<reference evidence="5" key="1">
    <citation type="submission" date="2025-08" db="UniProtKB">
        <authorList>
            <consortium name="Ensembl"/>
        </authorList>
    </citation>
    <scope>IDENTIFICATION</scope>
</reference>
<dbReference type="PANTHER" id="PTHR12970:SF1">
    <property type="entry name" value="PROTEASOME ASSEMBLY CHAPERONE 2"/>
    <property type="match status" value="1"/>
</dbReference>
<dbReference type="Proteomes" id="UP000472270">
    <property type="component" value="Unassembled WGS sequence"/>
</dbReference>
<dbReference type="SUPFAM" id="SSF159659">
    <property type="entry name" value="Cgl1923-like"/>
    <property type="match status" value="1"/>
</dbReference>
<comment type="subunit">
    <text evidence="4">Forms a heterodimer with PSMG1.</text>
</comment>
<dbReference type="KEGG" id="srx:107738327"/>